<dbReference type="Gene3D" id="3.20.10.10">
    <property type="entry name" value="D-amino Acid Aminotransferase, subunit A, domain 2"/>
    <property type="match status" value="1"/>
</dbReference>
<dbReference type="SUPFAM" id="SSF56752">
    <property type="entry name" value="D-aminoacid aminotransferase-like PLP-dependent enzymes"/>
    <property type="match status" value="1"/>
</dbReference>
<dbReference type="GO" id="GO:0046820">
    <property type="term" value="F:4-amino-4-deoxychorismate synthase activity"/>
    <property type="evidence" value="ECO:0007669"/>
    <property type="project" value="TreeGrafter"/>
</dbReference>
<keyword evidence="3" id="KW-1185">Reference proteome</keyword>
<dbReference type="InterPro" id="IPR036038">
    <property type="entry name" value="Aminotransferase-like"/>
</dbReference>
<dbReference type="Gene3D" id="3.60.120.10">
    <property type="entry name" value="Anthranilate synthase"/>
    <property type="match status" value="1"/>
</dbReference>
<dbReference type="Gene3D" id="3.30.470.10">
    <property type="match status" value="1"/>
</dbReference>
<dbReference type="Proteomes" id="UP000826802">
    <property type="component" value="Chromosome"/>
</dbReference>
<name>A0AAE7Q3T0_9STAP</name>
<sequence>MKAEINFKYIAESDRNYHFKFEQPLKVVVVNDADKVEAALREAETSGYIVLVVMKYEASRLFDPLLNTKDSDQLIKLYYFNSESVINKYFNEEAPNITLDFQFMQDKAHIIKQIEAIQQEIKRGNTYQVNYTTRLQAKNNEHNLYNVYEKLSKQHGDYTAYIEDDTQTIVSISPELFFQYDFSTKEVLTKPMKGTMPTDSNSAKDIQNFQFLKGSVKDRAENVMIVDLLRNDLSKIAKNGSVKVPHLFTIERFKSVYQMTSTITATLEDKGLYDIMKALFPCGSITGAPKQSTMNIINRLEDTERSVYCGTIGLIVPNEVAIFNVPIRTLEYNHNEKVVTYGVGGGITIDSNPELEYDEMVAKSKILDYIRDTKGTLPKDFHIIETMRVERGEIKRKVYHKNRLMKALNHFKIDYDENELDSLFDSTFHDTKEVEPLMLRITVDVDGNISKTNKSIGSITPNAKLCKIQFNKKEFHQNKTSERSQYASDGITLFHDGTYLLEFNIGNAVIESDGVYYTPKHDYILNGCMRSELLDRGAVKEAGIEVATFIEKYRAGEVKLYMINSLREWVQVELQLN</sequence>
<feature type="domain" description="Chorismate-utilising enzyme C-terminal" evidence="1">
    <location>
        <begin position="111"/>
        <end position="363"/>
    </location>
</feature>
<dbReference type="SUPFAM" id="SSF56322">
    <property type="entry name" value="ADC synthase"/>
    <property type="match status" value="1"/>
</dbReference>
<proteinExistence type="predicted"/>
<evidence type="ECO:0000259" key="1">
    <source>
        <dbReference type="Pfam" id="PF00425"/>
    </source>
</evidence>
<dbReference type="RefSeq" id="WP_096077140.1">
    <property type="nucleotide sequence ID" value="NZ_CP054482.1"/>
</dbReference>
<dbReference type="InterPro" id="IPR015890">
    <property type="entry name" value="Chorismate_C"/>
</dbReference>
<dbReference type="InterPro" id="IPR005801">
    <property type="entry name" value="ADC_synthase"/>
</dbReference>
<dbReference type="PRINTS" id="PR00095">
    <property type="entry name" value="ANTSNTHASEI"/>
</dbReference>
<dbReference type="InterPro" id="IPR001544">
    <property type="entry name" value="Aminotrans_IV"/>
</dbReference>
<dbReference type="AlphaFoldDB" id="A0AAE7Q3T0"/>
<dbReference type="PANTHER" id="PTHR11236:SF50">
    <property type="entry name" value="AMINODEOXYCHORISMATE SYNTHASE COMPONENT 1"/>
    <property type="match status" value="1"/>
</dbReference>
<dbReference type="EMBL" id="CP079981">
    <property type="protein sequence ID" value="QYA43031.1"/>
    <property type="molecule type" value="Genomic_DNA"/>
</dbReference>
<dbReference type="PANTHER" id="PTHR11236">
    <property type="entry name" value="AMINOBENZOATE/ANTHRANILATE SYNTHASE"/>
    <property type="match status" value="1"/>
</dbReference>
<organism evidence="2 3">
    <name type="scientific">Macrococcoides bohemicum</name>
    <dbReference type="NCBI Taxonomy" id="1903056"/>
    <lineage>
        <taxon>Bacteria</taxon>
        <taxon>Bacillati</taxon>
        <taxon>Bacillota</taxon>
        <taxon>Bacilli</taxon>
        <taxon>Bacillales</taxon>
        <taxon>Staphylococcaceae</taxon>
        <taxon>Macrococcoides</taxon>
    </lineage>
</organism>
<dbReference type="InterPro" id="IPR043131">
    <property type="entry name" value="BCAT-like_N"/>
</dbReference>
<dbReference type="GO" id="GO:0000162">
    <property type="term" value="P:L-tryptophan biosynthetic process"/>
    <property type="evidence" value="ECO:0007669"/>
    <property type="project" value="TreeGrafter"/>
</dbReference>
<protein>
    <submittedName>
        <fullName evidence="2">Bifunctional anthranilate synthase component I family protein/aminotransferase class IV</fullName>
    </submittedName>
</protein>
<accession>A0AAE7Q3T0</accession>
<dbReference type="InterPro" id="IPR019999">
    <property type="entry name" value="Anth_synth_I-like"/>
</dbReference>
<evidence type="ECO:0000313" key="2">
    <source>
        <dbReference type="EMBL" id="QYA43031.1"/>
    </source>
</evidence>
<dbReference type="Pfam" id="PF01063">
    <property type="entry name" value="Aminotran_4"/>
    <property type="match status" value="1"/>
</dbReference>
<gene>
    <name evidence="2" type="ORF">KYI11_03655</name>
</gene>
<reference evidence="2 3" key="1">
    <citation type="submission" date="2021-07" db="EMBL/GenBank/DDBJ databases">
        <title>Prevalence and characterization of methicillin-resistant Macrococcus spp. in food producing animals and meat in Switzerland in 2019.</title>
        <authorList>
            <person name="Keller J.E."/>
            <person name="Schwendener S."/>
            <person name="Neuenschwander J."/>
            <person name="Overesch G."/>
            <person name="Perreten V."/>
        </authorList>
    </citation>
    <scope>NUCLEOTIDE SEQUENCE [LARGE SCALE GENOMIC DNA]</scope>
    <source>
        <strain evidence="2 3">19Msa0936</strain>
    </source>
</reference>
<dbReference type="InterPro" id="IPR043132">
    <property type="entry name" value="BCAT-like_C"/>
</dbReference>
<dbReference type="Pfam" id="PF00425">
    <property type="entry name" value="Chorismate_bind"/>
    <property type="match status" value="1"/>
</dbReference>
<evidence type="ECO:0000313" key="3">
    <source>
        <dbReference type="Proteomes" id="UP000826802"/>
    </source>
</evidence>
<dbReference type="GeneID" id="99097008"/>